<keyword evidence="2" id="KW-1185">Reference proteome</keyword>
<dbReference type="Gene3D" id="2.60.40.10">
    <property type="entry name" value="Immunoglobulins"/>
    <property type="match status" value="1"/>
</dbReference>
<reference evidence="1 2" key="1">
    <citation type="submission" date="2024-06" db="EMBL/GenBank/DDBJ databases">
        <authorList>
            <person name="Kaempfer P."/>
            <person name="Viver T."/>
        </authorList>
    </citation>
    <scope>NUCLEOTIDE SEQUENCE [LARGE SCALE GENOMIC DNA]</scope>
    <source>
        <strain evidence="1 2">ST-119</strain>
    </source>
</reference>
<dbReference type="EMBL" id="JBELPZ010000045">
    <property type="protein sequence ID" value="MFL9846070.1"/>
    <property type="molecule type" value="Genomic_DNA"/>
</dbReference>
<proteinExistence type="predicted"/>
<protein>
    <submittedName>
        <fullName evidence="1">Adhesin</fullName>
    </submittedName>
</protein>
<feature type="non-terminal residue" evidence="1">
    <location>
        <position position="224"/>
    </location>
</feature>
<evidence type="ECO:0000313" key="1">
    <source>
        <dbReference type="EMBL" id="MFL9846070.1"/>
    </source>
</evidence>
<accession>A0ABW8Z175</accession>
<evidence type="ECO:0000313" key="2">
    <source>
        <dbReference type="Proteomes" id="UP001629156"/>
    </source>
</evidence>
<name>A0ABW8Z175_9FLAO</name>
<organism evidence="1 2">
    <name type="scientific">Flavobacterium rhizosphaerae</name>
    <dbReference type="NCBI Taxonomy" id="3163298"/>
    <lineage>
        <taxon>Bacteria</taxon>
        <taxon>Pseudomonadati</taxon>
        <taxon>Bacteroidota</taxon>
        <taxon>Flavobacteriia</taxon>
        <taxon>Flavobacteriales</taxon>
        <taxon>Flavobacteriaceae</taxon>
        <taxon>Flavobacterium</taxon>
    </lineage>
</organism>
<comment type="caution">
    <text evidence="1">The sequence shown here is derived from an EMBL/GenBank/DDBJ whole genome shotgun (WGS) entry which is preliminary data.</text>
</comment>
<dbReference type="InterPro" id="IPR013783">
    <property type="entry name" value="Ig-like_fold"/>
</dbReference>
<feature type="non-terminal residue" evidence="1">
    <location>
        <position position="1"/>
    </location>
</feature>
<gene>
    <name evidence="1" type="ORF">ABS766_16750</name>
</gene>
<sequence>IINTTTVSGCADFTSFELLVEPLPEPEISTANGSHTICVDFTTGQVLSDLVLDSGVTPDGHTYQWYYNGVAIAGADPSSGTYTATQAGSYTVVVTGPAPLNCTSQESAVFEVLQSGPAVAIGDGIVVSNAFSDNQTVTVLVEGYGEYQYSLYPEGPWQNSNVFNHLAAGLHTIYVRDVATDNPCDMLVLEGVSIIDYPNYFTPNGDGYHDYWNITGLDASARIY</sequence>
<dbReference type="Proteomes" id="UP001629156">
    <property type="component" value="Unassembled WGS sequence"/>
</dbReference>